<reference evidence="2 3" key="1">
    <citation type="submission" date="2016-10" db="EMBL/GenBank/DDBJ databases">
        <authorList>
            <person name="de Groot N.N."/>
        </authorList>
    </citation>
    <scope>NUCLEOTIDE SEQUENCE [LARGE SCALE GENOMIC DNA]</scope>
    <source>
        <strain evidence="2 3">DSM 16859</strain>
    </source>
</reference>
<name>A0A1H9SUE7_9ACTN</name>
<accession>A0A1H9SUE7</accession>
<dbReference type="InterPro" id="IPR029063">
    <property type="entry name" value="SAM-dependent_MTases_sf"/>
</dbReference>
<proteinExistence type="predicted"/>
<dbReference type="SUPFAM" id="SSF53335">
    <property type="entry name" value="S-adenosyl-L-methionine-dependent methyltransferases"/>
    <property type="match status" value="1"/>
</dbReference>
<protein>
    <recommendedName>
        <fullName evidence="4">Spermidine synthase</fullName>
    </recommendedName>
</protein>
<dbReference type="Proteomes" id="UP000198815">
    <property type="component" value="Unassembled WGS sequence"/>
</dbReference>
<evidence type="ECO:0008006" key="4">
    <source>
        <dbReference type="Google" id="ProtNLM"/>
    </source>
</evidence>
<dbReference type="STRING" id="64702.SAMN05443377_11612"/>
<dbReference type="CDD" id="cd02440">
    <property type="entry name" value="AdoMet_MTases"/>
    <property type="match status" value="1"/>
</dbReference>
<dbReference type="NCBIfam" id="NF037959">
    <property type="entry name" value="MFS_SpdSyn"/>
    <property type="match status" value="1"/>
</dbReference>
<dbReference type="Gene3D" id="3.40.50.150">
    <property type="entry name" value="Vaccinia Virus protein VP39"/>
    <property type="match status" value="1"/>
</dbReference>
<dbReference type="RefSeq" id="WP_177170140.1">
    <property type="nucleotide sequence ID" value="NZ_FOGZ01000016.1"/>
</dbReference>
<sequence length="277" mass="30660">MAHEPNPSRDALHVMPDQHVPGAFVVHGGGVDHSFVDLDDPTRVEFPYMERITELFDAWAPRGQRLRVIHVGGAGMTLARYLAHTRPSSAQIVLEPDAELTAEVRREIPLPRHSGIKVRPVDGRTGLRAMPDDYADIIVVDAFRQLSVPGELVTVQAAGELARVLRPDGVVAMNVTDHVPFGWTHRVLAGFAGLLPELAVNSETATLRGRRAGNLVLLASRRELPRDELMHSVDTVVFPSRWIFGAELDSWRGRAEPFDDAEPHNSPVPSRSRTHFE</sequence>
<dbReference type="EMBL" id="FOGZ01000016">
    <property type="protein sequence ID" value="SER88475.1"/>
    <property type="molecule type" value="Genomic_DNA"/>
</dbReference>
<feature type="region of interest" description="Disordered" evidence="1">
    <location>
        <begin position="255"/>
        <end position="277"/>
    </location>
</feature>
<dbReference type="AlphaFoldDB" id="A0A1H9SUE7"/>
<evidence type="ECO:0000256" key="1">
    <source>
        <dbReference type="SAM" id="MobiDB-lite"/>
    </source>
</evidence>
<evidence type="ECO:0000313" key="2">
    <source>
        <dbReference type="EMBL" id="SER88475.1"/>
    </source>
</evidence>
<gene>
    <name evidence="2" type="ORF">SAMN05443377_11612</name>
</gene>
<keyword evidence="3" id="KW-1185">Reference proteome</keyword>
<organism evidence="2 3">
    <name type="scientific">Propionibacterium cyclohexanicum</name>
    <dbReference type="NCBI Taxonomy" id="64702"/>
    <lineage>
        <taxon>Bacteria</taxon>
        <taxon>Bacillati</taxon>
        <taxon>Actinomycetota</taxon>
        <taxon>Actinomycetes</taxon>
        <taxon>Propionibacteriales</taxon>
        <taxon>Propionibacteriaceae</taxon>
        <taxon>Propionibacterium</taxon>
    </lineage>
</organism>
<evidence type="ECO:0000313" key="3">
    <source>
        <dbReference type="Proteomes" id="UP000198815"/>
    </source>
</evidence>